<evidence type="ECO:0000256" key="1">
    <source>
        <dbReference type="SAM" id="MobiDB-lite"/>
    </source>
</evidence>
<gene>
    <name evidence="2" type="primary">g12794</name>
    <name evidence="2" type="ORF">VP750_LOCUS11373</name>
</gene>
<dbReference type="InterPro" id="IPR011989">
    <property type="entry name" value="ARM-like"/>
</dbReference>
<dbReference type="InterPro" id="IPR016024">
    <property type="entry name" value="ARM-type_fold"/>
</dbReference>
<dbReference type="Gene3D" id="1.25.10.10">
    <property type="entry name" value="Leucine-rich Repeat Variant"/>
    <property type="match status" value="2"/>
</dbReference>
<reference evidence="2 3" key="1">
    <citation type="submission" date="2024-06" db="EMBL/GenBank/DDBJ databases">
        <authorList>
            <person name="Kraege A."/>
            <person name="Thomma B."/>
        </authorList>
    </citation>
    <scope>NUCLEOTIDE SEQUENCE [LARGE SCALE GENOMIC DNA]</scope>
</reference>
<feature type="compositionally biased region" description="Low complexity" evidence="1">
    <location>
        <begin position="152"/>
        <end position="172"/>
    </location>
</feature>
<feature type="region of interest" description="Disordered" evidence="1">
    <location>
        <begin position="256"/>
        <end position="291"/>
    </location>
</feature>
<feature type="compositionally biased region" description="Polar residues" evidence="1">
    <location>
        <begin position="256"/>
        <end position="276"/>
    </location>
</feature>
<dbReference type="InterPro" id="IPR052623">
    <property type="entry name" value="DAAF5"/>
</dbReference>
<dbReference type="Proteomes" id="UP001497392">
    <property type="component" value="Unassembled WGS sequence"/>
</dbReference>
<feature type="compositionally biased region" description="Polar residues" evidence="1">
    <location>
        <begin position="188"/>
        <end position="207"/>
    </location>
</feature>
<dbReference type="PANTHER" id="PTHR16216">
    <property type="entry name" value="DYNEIN ASSEMBLY FACTOR 5, AXONEMAL"/>
    <property type="match status" value="1"/>
</dbReference>
<evidence type="ECO:0000313" key="3">
    <source>
        <dbReference type="Proteomes" id="UP001497392"/>
    </source>
</evidence>
<feature type="region of interest" description="Disordered" evidence="1">
    <location>
        <begin position="807"/>
        <end position="834"/>
    </location>
</feature>
<protein>
    <submittedName>
        <fullName evidence="2">G12794 protein</fullName>
    </submittedName>
</protein>
<comment type="caution">
    <text evidence="2">The sequence shown here is derived from an EMBL/GenBank/DDBJ whole genome shotgun (WGS) entry which is preliminary data.</text>
</comment>
<feature type="region of interest" description="Disordered" evidence="1">
    <location>
        <begin position="152"/>
        <end position="219"/>
    </location>
</feature>
<keyword evidence="3" id="KW-1185">Reference proteome</keyword>
<feature type="compositionally biased region" description="Polar residues" evidence="1">
    <location>
        <begin position="825"/>
        <end position="834"/>
    </location>
</feature>
<dbReference type="PANTHER" id="PTHR16216:SF2">
    <property type="entry name" value="DYNEIN AXONEMAL ASSEMBLY FACTOR 5"/>
    <property type="match status" value="1"/>
</dbReference>
<evidence type="ECO:0000313" key="2">
    <source>
        <dbReference type="EMBL" id="CAL5229467.1"/>
    </source>
</evidence>
<proteinExistence type="predicted"/>
<accession>A0ABP1GBK4</accession>
<sequence>MDRLTSTVEQIKASSALERERGLLSLRQLFEGASEEEQSAVEARLAGRIPWLVQSEQWTHRLAALSLSKLLLSRQQAKEHGGTDHDKLQGDALDACLMLLEDQEPRVRLAVSECMRLLAELQGTAVWFKSRDAILGSIRACWDRDALLQQAGSASKTSSGATTAGSNGGTASERANAKPADDEDMEYSATQRQNILAQKGQTGTPITSAKDRNGVPSGQSALDKLEEMQIAAQHNLGGSMAASSVAEGSTAASVAAQHTSRLAQDDSWQNVPAQQDSRAAQGQSVAAQQASSPAQGDFLSDLLSSSYVRHAPGTGDMRHDTEGWRCLETSFKVLQQIVDGCGEAFGPYVTPELLDVMFRALLHQNRFVRETCYHTLAALCALCSHEQLLGFSDRVAERLQDGLNENWSQVRFAACVAGRSFMLALGPDKERYYAQLLPSLCFNRYDVAEGVSVYSQATWRQVMGDEGRASVARCLPQVLEHYMRCSRTNNHTTREAACTCIAELASKIDAEAVRPHAPVMLRTLITCLRDDSWPVRDAALLASGKCAASFPEECRASLLELYKLWTGHLDDNIPSVRADAAAALGDALQAYKQELLEQLLPLIRIMLPRAREQHTSSVSSKSGEGVQLPTAMPGSLPGTRVVSAEQSQPDQGGLFKDTGLVQSRDTGGVDYSCGCMDYGFRRPKEAWEASDGAVHLLKELGERAPEAVPEFMPELADIAVLEDFEACRSLQATIWKQLPPIAKGLGKRVFKRYMDSFWEPLFRSLQCQHPLCEAAAAQCLAALSGYIGPRILEGHLTEEQRSVLASRGLRQSPWPEPGAGALRGSFSSHADSGA</sequence>
<dbReference type="EMBL" id="CAXHTA020000020">
    <property type="protein sequence ID" value="CAL5229467.1"/>
    <property type="molecule type" value="Genomic_DNA"/>
</dbReference>
<dbReference type="SUPFAM" id="SSF48371">
    <property type="entry name" value="ARM repeat"/>
    <property type="match status" value="1"/>
</dbReference>
<organism evidence="2 3">
    <name type="scientific">Coccomyxa viridis</name>
    <dbReference type="NCBI Taxonomy" id="1274662"/>
    <lineage>
        <taxon>Eukaryota</taxon>
        <taxon>Viridiplantae</taxon>
        <taxon>Chlorophyta</taxon>
        <taxon>core chlorophytes</taxon>
        <taxon>Trebouxiophyceae</taxon>
        <taxon>Trebouxiophyceae incertae sedis</taxon>
        <taxon>Coccomyxaceae</taxon>
        <taxon>Coccomyxa</taxon>
    </lineage>
</organism>
<name>A0ABP1GBK4_9CHLO</name>
<feature type="compositionally biased region" description="Low complexity" evidence="1">
    <location>
        <begin position="277"/>
        <end position="291"/>
    </location>
</feature>